<dbReference type="PANTHER" id="PTHR37558">
    <property type="entry name" value="HTH CENPB-TYPE DOMAIN-CONTAINING PROTEIN"/>
    <property type="match status" value="1"/>
</dbReference>
<gene>
    <name evidence="1" type="ORF">CEUTPL_LOCUS14538</name>
</gene>
<accession>A0A9P0GT58</accession>
<evidence type="ECO:0000313" key="2">
    <source>
        <dbReference type="Proteomes" id="UP001152799"/>
    </source>
</evidence>
<reference evidence="1" key="1">
    <citation type="submission" date="2022-01" db="EMBL/GenBank/DDBJ databases">
        <authorList>
            <person name="King R."/>
        </authorList>
    </citation>
    <scope>NUCLEOTIDE SEQUENCE</scope>
</reference>
<dbReference type="AlphaFoldDB" id="A0A9P0GT58"/>
<sequence>MDALKKRQRFSGHDDLVLLREVLSHNPFENPALWQVIQENVSSLTGKTFVIRTLREHLERLIKLWLEMFEIFKDKSGIEVVSTEKDTLCSNIYYLMKEFKVAKKKKTSISTSKTIGNDAEPNCWRLRDQQRKQRI</sequence>
<dbReference type="Proteomes" id="UP001152799">
    <property type="component" value="Unassembled WGS sequence"/>
</dbReference>
<name>A0A9P0GT58_9CUCU</name>
<evidence type="ECO:0000313" key="1">
    <source>
        <dbReference type="EMBL" id="CAH1183041.1"/>
    </source>
</evidence>
<dbReference type="EMBL" id="CAKJTU040000003">
    <property type="protein sequence ID" value="CAH1183041.1"/>
    <property type="molecule type" value="Genomic_DNA"/>
</dbReference>
<organism evidence="1 2">
    <name type="scientific">Ceutorhynchus assimilis</name>
    <name type="common">cabbage seed weevil</name>
    <dbReference type="NCBI Taxonomy" id="467358"/>
    <lineage>
        <taxon>Eukaryota</taxon>
        <taxon>Metazoa</taxon>
        <taxon>Ecdysozoa</taxon>
        <taxon>Arthropoda</taxon>
        <taxon>Hexapoda</taxon>
        <taxon>Insecta</taxon>
        <taxon>Pterygota</taxon>
        <taxon>Neoptera</taxon>
        <taxon>Endopterygota</taxon>
        <taxon>Coleoptera</taxon>
        <taxon>Polyphaga</taxon>
        <taxon>Cucujiformia</taxon>
        <taxon>Curculionidae</taxon>
        <taxon>Ceutorhynchinae</taxon>
        <taxon>Ceutorhynchus</taxon>
    </lineage>
</organism>
<protein>
    <submittedName>
        <fullName evidence="1">Uncharacterized protein</fullName>
    </submittedName>
</protein>
<dbReference type="PANTHER" id="PTHR37558:SF1">
    <property type="entry name" value="HTH CENPB-TYPE DOMAIN-CONTAINING PROTEIN"/>
    <property type="match status" value="1"/>
</dbReference>
<proteinExistence type="predicted"/>
<keyword evidence="2" id="KW-1185">Reference proteome</keyword>
<comment type="caution">
    <text evidence="1">The sequence shown here is derived from an EMBL/GenBank/DDBJ whole genome shotgun (WGS) entry which is preliminary data.</text>
</comment>
<dbReference type="OrthoDB" id="72637at2759"/>